<reference evidence="2 3" key="1">
    <citation type="journal article" date="2024" name="J Genomics">
        <title>Draft genome sequencing and assembly of Favolaschia claudopus CIRM-BRFM 2984 isolated from oak limbs.</title>
        <authorList>
            <person name="Navarro D."/>
            <person name="Drula E."/>
            <person name="Chaduli D."/>
            <person name="Cazenave R."/>
            <person name="Ahrendt S."/>
            <person name="Wang J."/>
            <person name="Lipzen A."/>
            <person name="Daum C."/>
            <person name="Barry K."/>
            <person name="Grigoriev I.V."/>
            <person name="Favel A."/>
            <person name="Rosso M.N."/>
            <person name="Martin F."/>
        </authorList>
    </citation>
    <scope>NUCLEOTIDE SEQUENCE [LARGE SCALE GENOMIC DNA]</scope>
    <source>
        <strain evidence="2 3">CIRM-BRFM 2984</strain>
    </source>
</reference>
<sequence length="184" mass="20300">MVASSLSLCCTSSTSRNITLEDYDALPDSTYRDKIEDVVVRATNSEHVQSLLVPRGPLWPMDIFSAAHAALDRDPDMSAQALYFSAVSAVLCSAIGSLRAARTPAAPVLDPIPSQTERREMQKRIVANMHRYPTHPLRVQVLRHMHQMAMNAARSGSGYASDETEESTSDEDELELTVTPRQDL</sequence>
<dbReference type="AlphaFoldDB" id="A0AAW0DDD6"/>
<dbReference type="Proteomes" id="UP001362999">
    <property type="component" value="Unassembled WGS sequence"/>
</dbReference>
<protein>
    <submittedName>
        <fullName evidence="2">Uncharacterized protein</fullName>
    </submittedName>
</protein>
<accession>A0AAW0DDD6</accession>
<proteinExistence type="predicted"/>
<comment type="caution">
    <text evidence="2">The sequence shown here is derived from an EMBL/GenBank/DDBJ whole genome shotgun (WGS) entry which is preliminary data.</text>
</comment>
<evidence type="ECO:0000313" key="2">
    <source>
        <dbReference type="EMBL" id="KAK7048556.1"/>
    </source>
</evidence>
<organism evidence="2 3">
    <name type="scientific">Favolaschia claudopus</name>
    <dbReference type="NCBI Taxonomy" id="2862362"/>
    <lineage>
        <taxon>Eukaryota</taxon>
        <taxon>Fungi</taxon>
        <taxon>Dikarya</taxon>
        <taxon>Basidiomycota</taxon>
        <taxon>Agaricomycotina</taxon>
        <taxon>Agaricomycetes</taxon>
        <taxon>Agaricomycetidae</taxon>
        <taxon>Agaricales</taxon>
        <taxon>Marasmiineae</taxon>
        <taxon>Mycenaceae</taxon>
        <taxon>Favolaschia</taxon>
    </lineage>
</organism>
<feature type="compositionally biased region" description="Acidic residues" evidence="1">
    <location>
        <begin position="162"/>
        <end position="175"/>
    </location>
</feature>
<evidence type="ECO:0000313" key="3">
    <source>
        <dbReference type="Proteomes" id="UP001362999"/>
    </source>
</evidence>
<evidence type="ECO:0000256" key="1">
    <source>
        <dbReference type="SAM" id="MobiDB-lite"/>
    </source>
</evidence>
<gene>
    <name evidence="2" type="ORF">R3P38DRAFT_2870096</name>
</gene>
<keyword evidence="3" id="KW-1185">Reference proteome</keyword>
<feature type="region of interest" description="Disordered" evidence="1">
    <location>
        <begin position="152"/>
        <end position="184"/>
    </location>
</feature>
<dbReference type="EMBL" id="JAWWNJ010000009">
    <property type="protein sequence ID" value="KAK7048556.1"/>
    <property type="molecule type" value="Genomic_DNA"/>
</dbReference>
<name>A0AAW0DDD6_9AGAR</name>